<accession>A0A9P5CJD5</accession>
<dbReference type="Pfam" id="PF22974">
    <property type="entry name" value="DUF7029"/>
    <property type="match status" value="1"/>
</dbReference>
<organism evidence="2 3">
    <name type="scientific">Cryphonectria parasitica (strain ATCC 38755 / EP155)</name>
    <dbReference type="NCBI Taxonomy" id="660469"/>
    <lineage>
        <taxon>Eukaryota</taxon>
        <taxon>Fungi</taxon>
        <taxon>Dikarya</taxon>
        <taxon>Ascomycota</taxon>
        <taxon>Pezizomycotina</taxon>
        <taxon>Sordariomycetes</taxon>
        <taxon>Sordariomycetidae</taxon>
        <taxon>Diaporthales</taxon>
        <taxon>Cryphonectriaceae</taxon>
        <taxon>Cryphonectria-Endothia species complex</taxon>
        <taxon>Cryphonectria</taxon>
    </lineage>
</organism>
<dbReference type="InterPro" id="IPR054293">
    <property type="entry name" value="DUF7029"/>
</dbReference>
<evidence type="ECO:0000313" key="2">
    <source>
        <dbReference type="EMBL" id="KAF3760968.1"/>
    </source>
</evidence>
<protein>
    <recommendedName>
        <fullName evidence="1">DUF7029 domain-containing protein</fullName>
    </recommendedName>
</protein>
<keyword evidence="3" id="KW-1185">Reference proteome</keyword>
<reference evidence="2" key="1">
    <citation type="journal article" date="2020" name="Phytopathology">
        <title>Genome sequence of the chestnut blight fungus Cryphonectria parasitica EP155: A fundamental resource for an archetypical invasive plant pathogen.</title>
        <authorList>
            <person name="Crouch J.A."/>
            <person name="Dawe A."/>
            <person name="Aerts A."/>
            <person name="Barry K."/>
            <person name="Churchill A.C.L."/>
            <person name="Grimwood J."/>
            <person name="Hillman B."/>
            <person name="Milgroom M.G."/>
            <person name="Pangilinan J."/>
            <person name="Smith M."/>
            <person name="Salamov A."/>
            <person name="Schmutz J."/>
            <person name="Yadav J."/>
            <person name="Grigoriev I.V."/>
            <person name="Nuss D."/>
        </authorList>
    </citation>
    <scope>NUCLEOTIDE SEQUENCE</scope>
    <source>
        <strain evidence="2">EP155</strain>
    </source>
</reference>
<dbReference type="RefSeq" id="XP_040771947.1">
    <property type="nucleotide sequence ID" value="XM_040916088.1"/>
</dbReference>
<dbReference type="AlphaFoldDB" id="A0A9P5CJD5"/>
<dbReference type="OrthoDB" id="160645at2759"/>
<dbReference type="Proteomes" id="UP000803844">
    <property type="component" value="Unassembled WGS sequence"/>
</dbReference>
<feature type="non-terminal residue" evidence="2">
    <location>
        <position position="415"/>
    </location>
</feature>
<dbReference type="EMBL" id="MU032352">
    <property type="protein sequence ID" value="KAF3760968.1"/>
    <property type="molecule type" value="Genomic_DNA"/>
</dbReference>
<sequence length="415" mass="43897">TLAPQTDLMLSYGLNSTKYVNVSLTTTSPGVLLESINSITAVECSVNSVSMVFNSSETLDAALAEWSGYDELVLVTNHMGDCDTEFERGFFVAAEWTSDSSALSLVASAEKTNVTNVASYMRANFTGLPSTTSTVTSTRRRKRDVVIDPSDVTISTEWDLPATTLYEYDPYFTAKADSGAVALSVMLGGYLDFDVSSATLASLYVDVETTTSVDLVLELDVTAPYDGNFSYGDGVEYYLVNVPGILTFGPELTLAVGAEISVDAAVDIVLDLGAEIDNGTVHLDLVGNGTTAAGWTPSYHANLTLGEEATVGVTPFVSVTVELDFEILGGLLDLSAGLTPEVSFPVTATLDAAQGVSAGTGTNVTVAQVVDGAGCSNGVEVLSDFEFNLELFVTEFWSESLYNVTVPIADECYSW</sequence>
<dbReference type="GeneID" id="63833217"/>
<comment type="caution">
    <text evidence="2">The sequence shown here is derived from an EMBL/GenBank/DDBJ whole genome shotgun (WGS) entry which is preliminary data.</text>
</comment>
<name>A0A9P5CJD5_CRYP1</name>
<evidence type="ECO:0000259" key="1">
    <source>
        <dbReference type="Pfam" id="PF22974"/>
    </source>
</evidence>
<gene>
    <name evidence="2" type="ORF">M406DRAFT_239251</name>
</gene>
<feature type="non-terminal residue" evidence="2">
    <location>
        <position position="1"/>
    </location>
</feature>
<feature type="domain" description="DUF7029" evidence="1">
    <location>
        <begin position="25"/>
        <end position="121"/>
    </location>
</feature>
<evidence type="ECO:0000313" key="3">
    <source>
        <dbReference type="Proteomes" id="UP000803844"/>
    </source>
</evidence>
<proteinExistence type="predicted"/>